<dbReference type="SUPFAM" id="SSF51679">
    <property type="entry name" value="Bacterial luciferase-like"/>
    <property type="match status" value="1"/>
</dbReference>
<gene>
    <name evidence="7" type="ORF">GCM10025751_22430</name>
</gene>
<keyword evidence="4" id="KW-0503">Monooxygenase</keyword>
<dbReference type="InterPro" id="IPR050172">
    <property type="entry name" value="SsuD_RutA_monooxygenase"/>
</dbReference>
<evidence type="ECO:0000256" key="3">
    <source>
        <dbReference type="ARBA" id="ARBA00023002"/>
    </source>
</evidence>
<dbReference type="PANTHER" id="PTHR42847">
    <property type="entry name" value="ALKANESULFONATE MONOOXYGENASE"/>
    <property type="match status" value="1"/>
</dbReference>
<evidence type="ECO:0000256" key="4">
    <source>
        <dbReference type="ARBA" id="ARBA00023033"/>
    </source>
</evidence>
<keyword evidence="8" id="KW-1185">Reference proteome</keyword>
<organism evidence="7 8">
    <name type="scientific">Haladaptatus pallidirubidus</name>
    <dbReference type="NCBI Taxonomy" id="1008152"/>
    <lineage>
        <taxon>Archaea</taxon>
        <taxon>Methanobacteriati</taxon>
        <taxon>Methanobacteriota</taxon>
        <taxon>Stenosarchaea group</taxon>
        <taxon>Halobacteria</taxon>
        <taxon>Halobacteriales</taxon>
        <taxon>Haladaptataceae</taxon>
        <taxon>Haladaptatus</taxon>
    </lineage>
</organism>
<keyword evidence="1" id="KW-0285">Flavoprotein</keyword>
<reference evidence="7 8" key="1">
    <citation type="journal article" date="2019" name="Int. J. Syst. Evol. Microbiol.">
        <title>The Global Catalogue of Microorganisms (GCM) 10K type strain sequencing project: providing services to taxonomists for standard genome sequencing and annotation.</title>
        <authorList>
            <consortium name="The Broad Institute Genomics Platform"/>
            <consortium name="The Broad Institute Genome Sequencing Center for Infectious Disease"/>
            <person name="Wu L."/>
            <person name="Ma J."/>
        </authorList>
    </citation>
    <scope>NUCLEOTIDE SEQUENCE [LARGE SCALE GENOMIC DNA]</scope>
    <source>
        <strain evidence="7 8">JCM 17504</strain>
    </source>
</reference>
<proteinExistence type="predicted"/>
<sequence length="316" mass="35611">MKFAVNVPTSCGTSEYSMLALCDEIKWEDQRDFAAEAEKFGFDGIAVPDHLMTGDGPTTECLTTVTALAGVTENVYLYPKTINNRLRHAPLLAKTAATLDHVSGGRLKLGMGAGWKDDEAVAYGYEWPDAPARLREMEEAIEVMKRLWSETPVSFDGQYYQLKDADCRPHPIQDPHPPVMIGGGGEQFTLRIAAKHADVWNYWGSLELMEQKLDVLADHCDTYNRNYDDIEKSWFARCIVRESDEEVEELLETAPRFKQEHLDDNENHLIGTPNKIVSELKQYATIGIDEVVVEFVDFPKTEGAQLFAEHVAPVFH</sequence>
<evidence type="ECO:0000313" key="8">
    <source>
        <dbReference type="Proteomes" id="UP001501729"/>
    </source>
</evidence>
<accession>A0AAV3UGY7</accession>
<dbReference type="InterPro" id="IPR011251">
    <property type="entry name" value="Luciferase-like_dom"/>
</dbReference>
<evidence type="ECO:0000256" key="2">
    <source>
        <dbReference type="ARBA" id="ARBA00022643"/>
    </source>
</evidence>
<name>A0AAV3UGY7_9EURY</name>
<evidence type="ECO:0000259" key="6">
    <source>
        <dbReference type="Pfam" id="PF00296"/>
    </source>
</evidence>
<dbReference type="GO" id="GO:0008726">
    <property type="term" value="F:alkanesulfonate monooxygenase activity"/>
    <property type="evidence" value="ECO:0007669"/>
    <property type="project" value="TreeGrafter"/>
</dbReference>
<comment type="caution">
    <text evidence="7">The sequence shown here is derived from an EMBL/GenBank/DDBJ whole genome shotgun (WGS) entry which is preliminary data.</text>
</comment>
<dbReference type="AlphaFoldDB" id="A0AAV3UGY7"/>
<feature type="domain" description="Luciferase-like" evidence="6">
    <location>
        <begin position="1"/>
        <end position="252"/>
    </location>
</feature>
<dbReference type="RefSeq" id="WP_227778319.1">
    <property type="nucleotide sequence ID" value="NZ_BAABKX010000006.1"/>
</dbReference>
<keyword evidence="5" id="KW-0175">Coiled coil</keyword>
<dbReference type="EMBL" id="BAABKX010000006">
    <property type="protein sequence ID" value="GAA5049535.1"/>
    <property type="molecule type" value="Genomic_DNA"/>
</dbReference>
<dbReference type="InterPro" id="IPR036661">
    <property type="entry name" value="Luciferase-like_sf"/>
</dbReference>
<evidence type="ECO:0000256" key="5">
    <source>
        <dbReference type="SAM" id="Coils"/>
    </source>
</evidence>
<dbReference type="PANTHER" id="PTHR42847:SF4">
    <property type="entry name" value="ALKANESULFONATE MONOOXYGENASE-RELATED"/>
    <property type="match status" value="1"/>
</dbReference>
<protein>
    <submittedName>
        <fullName evidence="7">LLM class F420-dependent oxidoreductase</fullName>
    </submittedName>
</protein>
<feature type="coiled-coil region" evidence="5">
    <location>
        <begin position="206"/>
        <end position="260"/>
    </location>
</feature>
<dbReference type="GeneID" id="68616614"/>
<dbReference type="Pfam" id="PF00296">
    <property type="entry name" value="Bac_luciferase"/>
    <property type="match status" value="1"/>
</dbReference>
<dbReference type="Gene3D" id="3.20.20.30">
    <property type="entry name" value="Luciferase-like domain"/>
    <property type="match status" value="1"/>
</dbReference>
<evidence type="ECO:0000256" key="1">
    <source>
        <dbReference type="ARBA" id="ARBA00022630"/>
    </source>
</evidence>
<dbReference type="Proteomes" id="UP001501729">
    <property type="component" value="Unassembled WGS sequence"/>
</dbReference>
<evidence type="ECO:0000313" key="7">
    <source>
        <dbReference type="EMBL" id="GAA5049535.1"/>
    </source>
</evidence>
<keyword evidence="2" id="KW-0288">FMN</keyword>
<keyword evidence="3" id="KW-0560">Oxidoreductase</keyword>
<dbReference type="GO" id="GO:0046306">
    <property type="term" value="P:alkanesulfonate catabolic process"/>
    <property type="evidence" value="ECO:0007669"/>
    <property type="project" value="TreeGrafter"/>
</dbReference>